<protein>
    <submittedName>
        <fullName evidence="1">Uncharacterized protein</fullName>
    </submittedName>
</protein>
<sequence length="117" mass="12372">MTPSHLASAPVSADEEYALPGVEALLAGTLALMTGHAQACCDGHRDAMARKIAAQLGWIGELQGFTPHFRTVLGTLRARWLQQAGLPDDAGAHAQAAALSAAEQHRALWLRAPEVLQ</sequence>
<keyword evidence="2" id="KW-1185">Reference proteome</keyword>
<reference evidence="2" key="1">
    <citation type="journal article" date="2019" name="Int. J. Syst. Evol. Microbiol.">
        <title>The Global Catalogue of Microorganisms (GCM) 10K type strain sequencing project: providing services to taxonomists for standard genome sequencing and annotation.</title>
        <authorList>
            <consortium name="The Broad Institute Genomics Platform"/>
            <consortium name="The Broad Institute Genome Sequencing Center for Infectious Disease"/>
            <person name="Wu L."/>
            <person name="Ma J."/>
        </authorList>
    </citation>
    <scope>NUCLEOTIDE SEQUENCE [LARGE SCALE GENOMIC DNA]</scope>
    <source>
        <strain evidence="2">JCM 31890</strain>
    </source>
</reference>
<evidence type="ECO:0000313" key="1">
    <source>
        <dbReference type="EMBL" id="GAA4429296.1"/>
    </source>
</evidence>
<dbReference type="Proteomes" id="UP001501788">
    <property type="component" value="Unassembled WGS sequence"/>
</dbReference>
<gene>
    <name evidence="1" type="ORF">GCM10023090_29210</name>
</gene>
<proteinExistence type="predicted"/>
<name>A0ABP8LJ05_9BURK</name>
<dbReference type="EMBL" id="BAABEX010000029">
    <property type="protein sequence ID" value="GAA4429296.1"/>
    <property type="molecule type" value="Genomic_DNA"/>
</dbReference>
<organism evidence="1 2">
    <name type="scientific">Acidovorax lacteus</name>
    <dbReference type="NCBI Taxonomy" id="1924988"/>
    <lineage>
        <taxon>Bacteria</taxon>
        <taxon>Pseudomonadati</taxon>
        <taxon>Pseudomonadota</taxon>
        <taxon>Betaproteobacteria</taxon>
        <taxon>Burkholderiales</taxon>
        <taxon>Comamonadaceae</taxon>
        <taxon>Acidovorax</taxon>
    </lineage>
</organism>
<evidence type="ECO:0000313" key="2">
    <source>
        <dbReference type="Proteomes" id="UP001501788"/>
    </source>
</evidence>
<comment type="caution">
    <text evidence="1">The sequence shown here is derived from an EMBL/GenBank/DDBJ whole genome shotgun (WGS) entry which is preliminary data.</text>
</comment>
<dbReference type="RefSeq" id="WP_345066817.1">
    <property type="nucleotide sequence ID" value="NZ_BAABEX010000029.1"/>
</dbReference>
<accession>A0ABP8LJ05</accession>